<dbReference type="AlphaFoldDB" id="A0ABD1DG98"/>
<proteinExistence type="predicted"/>
<protein>
    <recommendedName>
        <fullName evidence="1">Vitamin K-dependent gamma-carboxylase lumenal domain-containing protein</fullName>
    </recommendedName>
</protein>
<name>A0ABD1DG98_CULPP</name>
<dbReference type="InterPro" id="IPR053935">
    <property type="entry name" value="VKGC_lumenal_dom"/>
</dbReference>
<accession>A0ABD1DG98</accession>
<dbReference type="Proteomes" id="UP001562425">
    <property type="component" value="Unassembled WGS sequence"/>
</dbReference>
<organism evidence="2 3">
    <name type="scientific">Culex pipiens pipiens</name>
    <name type="common">Northern house mosquito</name>
    <dbReference type="NCBI Taxonomy" id="38569"/>
    <lineage>
        <taxon>Eukaryota</taxon>
        <taxon>Metazoa</taxon>
        <taxon>Ecdysozoa</taxon>
        <taxon>Arthropoda</taxon>
        <taxon>Hexapoda</taxon>
        <taxon>Insecta</taxon>
        <taxon>Pterygota</taxon>
        <taxon>Neoptera</taxon>
        <taxon>Endopterygota</taxon>
        <taxon>Diptera</taxon>
        <taxon>Nematocera</taxon>
        <taxon>Culicoidea</taxon>
        <taxon>Culicidae</taxon>
        <taxon>Culicinae</taxon>
        <taxon>Culicini</taxon>
        <taxon>Culex</taxon>
        <taxon>Culex</taxon>
    </lineage>
</organism>
<dbReference type="PANTHER" id="PTHR12639:SF6">
    <property type="entry name" value="VITAMIN K-DEPENDENT GAMMA-CARBOXYLASE"/>
    <property type="match status" value="1"/>
</dbReference>
<comment type="caution">
    <text evidence="2">The sequence shown here is derived from an EMBL/GenBank/DDBJ whole genome shotgun (WGS) entry which is preliminary data.</text>
</comment>
<feature type="domain" description="Vitamin K-dependent gamma-carboxylase lumenal" evidence="1">
    <location>
        <begin position="78"/>
        <end position="190"/>
    </location>
</feature>
<reference evidence="2 3" key="1">
    <citation type="submission" date="2024-05" db="EMBL/GenBank/DDBJ databases">
        <title>Culex pipiens pipiens assembly and annotation.</title>
        <authorList>
            <person name="Alout H."/>
            <person name="Durand T."/>
        </authorList>
    </citation>
    <scope>NUCLEOTIDE SEQUENCE [LARGE SCALE GENOMIC DNA]</scope>
    <source>
        <strain evidence="2">HA-2024</strain>
        <tissue evidence="2">Whole body</tissue>
    </source>
</reference>
<evidence type="ECO:0000259" key="1">
    <source>
        <dbReference type="Pfam" id="PF22777"/>
    </source>
</evidence>
<dbReference type="EMBL" id="JBEHCU010005822">
    <property type="protein sequence ID" value="KAL1398641.1"/>
    <property type="molecule type" value="Genomic_DNA"/>
</dbReference>
<sequence length="291" mass="33705">MTIEIFGLKTDQACRQPVSVRGCLVSGRAEPSVTQPSKLPPHFRGSRNRIIDIFDGETAMEKILNELVLDKLCQSNSMVHAWDTVLTSIKVTDNTTNQTLYLMPYAFVDNDRWTKHADMAHQFARCIDRNMRQEYAATDRKKMTNFSVHFDIWCSLNGRFLQRIFNPQVDILTAEWSPFKPVDWLLPLLHEFTEMRTKIKHMTRDVHTWSNTSDVLFVADFPGLTLDNYIVPEMDNVTLTILEGSVTYYHDEHPNQSTLTKKGQRLPNIPQISPRNYDQHDSLVNCVHFCE</sequence>
<dbReference type="Pfam" id="PF22777">
    <property type="entry name" value="VKGC_lumenal_dom"/>
    <property type="match status" value="1"/>
</dbReference>
<gene>
    <name evidence="2" type="ORF">pipiens_008795</name>
</gene>
<dbReference type="InterPro" id="IPR007782">
    <property type="entry name" value="VKG_COase"/>
</dbReference>
<keyword evidence="3" id="KW-1185">Reference proteome</keyword>
<evidence type="ECO:0000313" key="2">
    <source>
        <dbReference type="EMBL" id="KAL1398641.1"/>
    </source>
</evidence>
<dbReference type="PANTHER" id="PTHR12639">
    <property type="entry name" value="VITAMIN K-DEPENDENT GAMMA-CARBOXYLASE"/>
    <property type="match status" value="1"/>
</dbReference>
<evidence type="ECO:0000313" key="3">
    <source>
        <dbReference type="Proteomes" id="UP001562425"/>
    </source>
</evidence>